<evidence type="ECO:0000313" key="1">
    <source>
        <dbReference type="EMBL" id="JAH00910.1"/>
    </source>
</evidence>
<dbReference type="EMBL" id="GBXM01107667">
    <property type="protein sequence ID" value="JAH00910.1"/>
    <property type="molecule type" value="Transcribed_RNA"/>
</dbReference>
<name>A0A0E9PA31_ANGAN</name>
<accession>A0A0E9PA31</accession>
<sequence length="43" mass="4952">MILSLSLKGSDRQCFSLAGRTFLSVVLLKNRHLTWSCLLKHFM</sequence>
<reference evidence="1" key="1">
    <citation type="submission" date="2014-11" db="EMBL/GenBank/DDBJ databases">
        <authorList>
            <person name="Amaro Gonzalez C."/>
        </authorList>
    </citation>
    <scope>NUCLEOTIDE SEQUENCE</scope>
</reference>
<dbReference type="AlphaFoldDB" id="A0A0E9PA31"/>
<organism evidence="1">
    <name type="scientific">Anguilla anguilla</name>
    <name type="common">European freshwater eel</name>
    <name type="synonym">Muraena anguilla</name>
    <dbReference type="NCBI Taxonomy" id="7936"/>
    <lineage>
        <taxon>Eukaryota</taxon>
        <taxon>Metazoa</taxon>
        <taxon>Chordata</taxon>
        <taxon>Craniata</taxon>
        <taxon>Vertebrata</taxon>
        <taxon>Euteleostomi</taxon>
        <taxon>Actinopterygii</taxon>
        <taxon>Neopterygii</taxon>
        <taxon>Teleostei</taxon>
        <taxon>Anguilliformes</taxon>
        <taxon>Anguillidae</taxon>
        <taxon>Anguilla</taxon>
    </lineage>
</organism>
<reference evidence="1" key="2">
    <citation type="journal article" date="2015" name="Fish Shellfish Immunol.">
        <title>Early steps in the European eel (Anguilla anguilla)-Vibrio vulnificus interaction in the gills: Role of the RtxA13 toxin.</title>
        <authorList>
            <person name="Callol A."/>
            <person name="Pajuelo D."/>
            <person name="Ebbesson L."/>
            <person name="Teles M."/>
            <person name="MacKenzie S."/>
            <person name="Amaro C."/>
        </authorList>
    </citation>
    <scope>NUCLEOTIDE SEQUENCE</scope>
</reference>
<protein>
    <submittedName>
        <fullName evidence="1">Uncharacterized protein</fullName>
    </submittedName>
</protein>
<proteinExistence type="predicted"/>